<evidence type="ECO:0000313" key="6">
    <source>
        <dbReference type="Proteomes" id="UP000011058"/>
    </source>
</evidence>
<name>I0K4H5_9BACT</name>
<dbReference type="InterPro" id="IPR001789">
    <property type="entry name" value="Sig_transdc_resp-reg_receiver"/>
</dbReference>
<dbReference type="Pfam" id="PF07992">
    <property type="entry name" value="Pyr_redox_2"/>
    <property type="match status" value="1"/>
</dbReference>
<dbReference type="InterPro" id="IPR023753">
    <property type="entry name" value="FAD/NAD-binding_dom"/>
</dbReference>
<dbReference type="InterPro" id="IPR011006">
    <property type="entry name" value="CheY-like_superfamily"/>
</dbReference>
<evidence type="ECO:0000259" key="4">
    <source>
        <dbReference type="PROSITE" id="PS50110"/>
    </source>
</evidence>
<dbReference type="Proteomes" id="UP000011058">
    <property type="component" value="Chromosome"/>
</dbReference>
<keyword evidence="1" id="KW-0285">Flavoprotein</keyword>
<dbReference type="InterPro" id="IPR036188">
    <property type="entry name" value="FAD/NAD-bd_sf"/>
</dbReference>
<feature type="modified residue" description="4-aspartylphosphate" evidence="3">
    <location>
        <position position="71"/>
    </location>
</feature>
<keyword evidence="2" id="KW-0560">Oxidoreductase</keyword>
<dbReference type="STRING" id="1166018.FAES_1017"/>
<dbReference type="Gene3D" id="3.40.30.10">
    <property type="entry name" value="Glutaredoxin"/>
    <property type="match status" value="1"/>
</dbReference>
<protein>
    <submittedName>
        <fullName evidence="5">Response regulator receiver modulated FAD-dependent pyridine nucleotide-disulfide oxidoreductase</fullName>
    </submittedName>
</protein>
<organism evidence="5 6">
    <name type="scientific">Fibrella aestuarina BUZ 2</name>
    <dbReference type="NCBI Taxonomy" id="1166018"/>
    <lineage>
        <taxon>Bacteria</taxon>
        <taxon>Pseudomonadati</taxon>
        <taxon>Bacteroidota</taxon>
        <taxon>Cytophagia</taxon>
        <taxon>Cytophagales</taxon>
        <taxon>Spirosomataceae</taxon>
        <taxon>Fibrella</taxon>
    </lineage>
</organism>
<dbReference type="GO" id="GO:0000160">
    <property type="term" value="P:phosphorelay signal transduction system"/>
    <property type="evidence" value="ECO:0007669"/>
    <property type="project" value="InterPro"/>
</dbReference>
<dbReference type="PATRIC" id="fig|1166018.3.peg.2737"/>
<sequence>MRLNLKNAPMKQPIILAIDDDEQVLEALRRDLRARYRKEYRILTTSSAREALASLTELKKKGETVALLLSDQKMPEMLGVEFLKEARTIFPGAKKALLTAYSDTEAAIRAINEVQLDYYINKPWDPPEEKLFPTLDGLLADWRVNYVPDYEGLRLVGYQFSPRSHELKDFLAGNLFPYQWLNIEADEQAKQLLDTHGLTTADLPLVLLEDGEVLARPTLQEVGEKLGLTPKAAGELYDLAIIGAGPAGLAAAVYGGSEGLRTILVDKRAPGGQAGTSSRIENYLGFPNGLSGSELTQRAITQAKRFGVEFLAPQEVNEIQSEGQYKRIKMVDGSEIVTRAILLSTGVSYRKLENDTLDKFTGAGVYYGAATTEAYAFKGQPVYVVGGGNSAGQGAMYLSRTASDVYICIRRPSLSETMSQYLIDQIERTPNIHLLPCTEIVAGRGDDKLETVTIRDLNTNEERDEKAGAVFIFIGAKPLTDWIEMDIIRDDKGFIQTGRDLINNPRYKEIWKQKREPYSLETCSAGIFAAGDVRSGAMNRVASAVGEGAMAVSFVHKYLAEN</sequence>
<evidence type="ECO:0000256" key="1">
    <source>
        <dbReference type="ARBA" id="ARBA00022630"/>
    </source>
</evidence>
<evidence type="ECO:0000313" key="5">
    <source>
        <dbReference type="EMBL" id="CCG99028.1"/>
    </source>
</evidence>
<dbReference type="EMBL" id="HE796683">
    <property type="protein sequence ID" value="CCG99028.1"/>
    <property type="molecule type" value="Genomic_DNA"/>
</dbReference>
<proteinExistence type="predicted"/>
<evidence type="ECO:0000256" key="2">
    <source>
        <dbReference type="ARBA" id="ARBA00023002"/>
    </source>
</evidence>
<dbReference type="HOGENOM" id="CLU_031864_5_8_10"/>
<dbReference type="SUPFAM" id="SSF51905">
    <property type="entry name" value="FAD/NAD(P)-binding domain"/>
    <property type="match status" value="1"/>
</dbReference>
<accession>I0K4H5</accession>
<dbReference type="PRINTS" id="PR00469">
    <property type="entry name" value="PNDRDTASEII"/>
</dbReference>
<keyword evidence="6" id="KW-1185">Reference proteome</keyword>
<dbReference type="eggNOG" id="COG0492">
    <property type="taxonomic scope" value="Bacteria"/>
</dbReference>
<dbReference type="KEGG" id="fae:FAES_1017"/>
<dbReference type="SUPFAM" id="SSF52172">
    <property type="entry name" value="CheY-like"/>
    <property type="match status" value="1"/>
</dbReference>
<gene>
    <name evidence="5" type="ORF">FAES_1017</name>
</gene>
<feature type="domain" description="Response regulatory" evidence="4">
    <location>
        <begin position="14"/>
        <end position="137"/>
    </location>
</feature>
<dbReference type="Gene3D" id="3.40.50.2300">
    <property type="match status" value="1"/>
</dbReference>
<keyword evidence="3" id="KW-0597">Phosphoprotein</keyword>
<dbReference type="GO" id="GO:0016491">
    <property type="term" value="F:oxidoreductase activity"/>
    <property type="evidence" value="ECO:0007669"/>
    <property type="project" value="UniProtKB-KW"/>
</dbReference>
<dbReference type="eggNOG" id="COG3437">
    <property type="taxonomic scope" value="Bacteria"/>
</dbReference>
<reference evidence="5 6" key="1">
    <citation type="journal article" date="2012" name="J. Bacteriol.">
        <title>Genome Sequence of Fibrella aestuarina BUZ 2T, a Filamentous Marine Bacterium.</title>
        <authorList>
            <person name="Filippini M."/>
            <person name="Qi W."/>
            <person name="Blom J."/>
            <person name="Goesmann A."/>
            <person name="Smits T.H."/>
            <person name="Bagheri H.C."/>
        </authorList>
    </citation>
    <scope>NUCLEOTIDE SEQUENCE [LARGE SCALE GENOMIC DNA]</scope>
    <source>
        <strain evidence="6">BUZ 2T</strain>
    </source>
</reference>
<dbReference type="PRINTS" id="PR00368">
    <property type="entry name" value="FADPNR"/>
</dbReference>
<evidence type="ECO:0000256" key="3">
    <source>
        <dbReference type="PROSITE-ProRule" id="PRU00169"/>
    </source>
</evidence>
<dbReference type="SMART" id="SM00448">
    <property type="entry name" value="REC"/>
    <property type="match status" value="1"/>
</dbReference>
<dbReference type="Gene3D" id="3.50.50.60">
    <property type="entry name" value="FAD/NAD(P)-binding domain"/>
    <property type="match status" value="2"/>
</dbReference>
<dbReference type="PANTHER" id="PTHR48105">
    <property type="entry name" value="THIOREDOXIN REDUCTASE 1-RELATED-RELATED"/>
    <property type="match status" value="1"/>
</dbReference>
<dbReference type="PROSITE" id="PS50110">
    <property type="entry name" value="RESPONSE_REGULATORY"/>
    <property type="match status" value="1"/>
</dbReference>
<dbReference type="Pfam" id="PF00072">
    <property type="entry name" value="Response_reg"/>
    <property type="match status" value="1"/>
</dbReference>
<dbReference type="InterPro" id="IPR050097">
    <property type="entry name" value="Ferredoxin-NADP_redctase_2"/>
</dbReference>
<dbReference type="AlphaFoldDB" id="I0K4H5"/>